<reference evidence="2" key="2">
    <citation type="submission" date="2023-06" db="EMBL/GenBank/DDBJ databases">
        <authorList>
            <person name="Ma L."/>
            <person name="Liu K.-W."/>
            <person name="Li Z."/>
            <person name="Hsiao Y.-Y."/>
            <person name="Qi Y."/>
            <person name="Fu T."/>
            <person name="Tang G."/>
            <person name="Zhang D."/>
            <person name="Sun W.-H."/>
            <person name="Liu D.-K."/>
            <person name="Li Y."/>
            <person name="Chen G.-Z."/>
            <person name="Liu X.-D."/>
            <person name="Liao X.-Y."/>
            <person name="Jiang Y.-T."/>
            <person name="Yu X."/>
            <person name="Hao Y."/>
            <person name="Huang J."/>
            <person name="Zhao X.-W."/>
            <person name="Ke S."/>
            <person name="Chen Y.-Y."/>
            <person name="Wu W.-L."/>
            <person name="Hsu J.-L."/>
            <person name="Lin Y.-F."/>
            <person name="Huang M.-D."/>
            <person name="Li C.-Y."/>
            <person name="Huang L."/>
            <person name="Wang Z.-W."/>
            <person name="Zhao X."/>
            <person name="Zhong W.-Y."/>
            <person name="Peng D.-H."/>
            <person name="Ahmad S."/>
            <person name="Lan S."/>
            <person name="Zhang J.-S."/>
            <person name="Tsai W.-C."/>
            <person name="Van De Peer Y."/>
            <person name="Liu Z.-J."/>
        </authorList>
    </citation>
    <scope>NUCLEOTIDE SEQUENCE</scope>
    <source>
        <strain evidence="2">CP</strain>
        <tissue evidence="2">Leaves</tissue>
    </source>
</reference>
<protein>
    <submittedName>
        <fullName evidence="2">Uncharacterized protein</fullName>
    </submittedName>
</protein>
<organism evidence="2 3">
    <name type="scientific">Acorus calamus</name>
    <name type="common">Sweet flag</name>
    <dbReference type="NCBI Taxonomy" id="4465"/>
    <lineage>
        <taxon>Eukaryota</taxon>
        <taxon>Viridiplantae</taxon>
        <taxon>Streptophyta</taxon>
        <taxon>Embryophyta</taxon>
        <taxon>Tracheophyta</taxon>
        <taxon>Spermatophyta</taxon>
        <taxon>Magnoliopsida</taxon>
        <taxon>Liliopsida</taxon>
        <taxon>Acoraceae</taxon>
        <taxon>Acorus</taxon>
    </lineage>
</organism>
<accession>A0AAV9DBH9</accession>
<keyword evidence="3" id="KW-1185">Reference proteome</keyword>
<dbReference type="Proteomes" id="UP001180020">
    <property type="component" value="Unassembled WGS sequence"/>
</dbReference>
<evidence type="ECO:0000256" key="1">
    <source>
        <dbReference type="SAM" id="MobiDB-lite"/>
    </source>
</evidence>
<comment type="caution">
    <text evidence="2">The sequence shown here is derived from an EMBL/GenBank/DDBJ whole genome shotgun (WGS) entry which is preliminary data.</text>
</comment>
<reference evidence="2" key="1">
    <citation type="journal article" date="2023" name="Nat. Commun.">
        <title>Diploid and tetraploid genomes of Acorus and the evolution of monocots.</title>
        <authorList>
            <person name="Ma L."/>
            <person name="Liu K.W."/>
            <person name="Li Z."/>
            <person name="Hsiao Y.Y."/>
            <person name="Qi Y."/>
            <person name="Fu T."/>
            <person name="Tang G.D."/>
            <person name="Zhang D."/>
            <person name="Sun W.H."/>
            <person name="Liu D.K."/>
            <person name="Li Y."/>
            <person name="Chen G.Z."/>
            <person name="Liu X.D."/>
            <person name="Liao X.Y."/>
            <person name="Jiang Y.T."/>
            <person name="Yu X."/>
            <person name="Hao Y."/>
            <person name="Huang J."/>
            <person name="Zhao X.W."/>
            <person name="Ke S."/>
            <person name="Chen Y.Y."/>
            <person name="Wu W.L."/>
            <person name="Hsu J.L."/>
            <person name="Lin Y.F."/>
            <person name="Huang M.D."/>
            <person name="Li C.Y."/>
            <person name="Huang L."/>
            <person name="Wang Z.W."/>
            <person name="Zhao X."/>
            <person name="Zhong W.Y."/>
            <person name="Peng D.H."/>
            <person name="Ahmad S."/>
            <person name="Lan S."/>
            <person name="Zhang J.S."/>
            <person name="Tsai W.C."/>
            <person name="Van de Peer Y."/>
            <person name="Liu Z.J."/>
        </authorList>
    </citation>
    <scope>NUCLEOTIDE SEQUENCE</scope>
    <source>
        <strain evidence="2">CP</strain>
    </source>
</reference>
<feature type="compositionally biased region" description="Basic residues" evidence="1">
    <location>
        <begin position="1"/>
        <end position="11"/>
    </location>
</feature>
<evidence type="ECO:0000313" key="3">
    <source>
        <dbReference type="Proteomes" id="UP001180020"/>
    </source>
</evidence>
<sequence>MLHTHLHTHTQSKREMTNKGSPYNSSHSSVLAVLVLLLVVVVAMAAMTKNVVSGSTLNGARCNGSIAECHGEEEELLMVIGESENGLKRHLLAFISNNALLKNRPVYNKPPGLPYLGRGCMAYNRCRA</sequence>
<dbReference type="AlphaFoldDB" id="A0AAV9DBH9"/>
<feature type="region of interest" description="Disordered" evidence="1">
    <location>
        <begin position="1"/>
        <end position="24"/>
    </location>
</feature>
<gene>
    <name evidence="2" type="ORF">QJS10_CPB15g01395</name>
</gene>
<dbReference type="EMBL" id="JAUJYO010000015">
    <property type="protein sequence ID" value="KAK1297678.1"/>
    <property type="molecule type" value="Genomic_DNA"/>
</dbReference>
<evidence type="ECO:0000313" key="2">
    <source>
        <dbReference type="EMBL" id="KAK1297678.1"/>
    </source>
</evidence>
<name>A0AAV9DBH9_ACOCL</name>
<proteinExistence type="predicted"/>